<name>B2RHL3_PORG3</name>
<evidence type="ECO:0000313" key="2">
    <source>
        <dbReference type="Proteomes" id="UP000008842"/>
    </source>
</evidence>
<protein>
    <submittedName>
        <fullName evidence="1">Uncharacterized protein</fullName>
    </submittedName>
</protein>
<dbReference type="EMBL" id="AP009380">
    <property type="protein sequence ID" value="BAG32858.1"/>
    <property type="molecule type" value="Genomic_DNA"/>
</dbReference>
<dbReference type="HOGENOM" id="CLU_3237500_0_0_10"/>
<sequence length="43" mass="5063">MCKGLEMDCRFGISCIEVYKYQAEAPDHRLFVCAKVCYLWTLK</sequence>
<dbReference type="KEGG" id="pgn:PGN_0339"/>
<gene>
    <name evidence="1" type="ordered locus">PGN_0339</name>
</gene>
<evidence type="ECO:0000313" key="1">
    <source>
        <dbReference type="EMBL" id="BAG32858.1"/>
    </source>
</evidence>
<accession>B2RHL3</accession>
<reference evidence="1 2" key="1">
    <citation type="journal article" date="2008" name="DNA Res.">
        <title>Determination of the genome sequence of Porphyromonas gingivalis strain ATCC 33277 and genomic comparison with strain W83 revealed extensive genome rearrangements in P. gingivalis.</title>
        <authorList>
            <person name="Naito M."/>
            <person name="Hirakawa H."/>
            <person name="Yamashita A."/>
            <person name="Ohara N."/>
            <person name="Shoji M."/>
            <person name="Yukitake H."/>
            <person name="Nakayama K."/>
            <person name="Toh H."/>
            <person name="Yoshimura F."/>
            <person name="Kuhara S."/>
            <person name="Hattori M."/>
            <person name="Hayashi T."/>
            <person name="Nakayama K."/>
        </authorList>
    </citation>
    <scope>NUCLEOTIDE SEQUENCE [LARGE SCALE GENOMIC DNA]</scope>
    <source>
        <strain evidence="2">ATCC 33277 / DSM 20709 / CIP 103683 / JCM 12257 / NCTC 11834 / 2561</strain>
    </source>
</reference>
<organism evidence="1 2">
    <name type="scientific">Porphyromonas gingivalis (strain ATCC 33277 / DSM 20709 / CIP 103683 / JCM 12257 / NCTC 11834 / 2561)</name>
    <dbReference type="NCBI Taxonomy" id="431947"/>
    <lineage>
        <taxon>Bacteria</taxon>
        <taxon>Pseudomonadati</taxon>
        <taxon>Bacteroidota</taxon>
        <taxon>Bacteroidia</taxon>
        <taxon>Bacteroidales</taxon>
        <taxon>Porphyromonadaceae</taxon>
        <taxon>Porphyromonas</taxon>
    </lineage>
</organism>
<dbReference type="AlphaFoldDB" id="B2RHL3"/>
<dbReference type="Proteomes" id="UP000008842">
    <property type="component" value="Chromosome"/>
</dbReference>
<proteinExistence type="predicted"/>